<accession>A0A812KUL1</accession>
<feature type="transmembrane region" description="Helical" evidence="1">
    <location>
        <begin position="112"/>
        <end position="135"/>
    </location>
</feature>
<keyword evidence="1" id="KW-0472">Membrane</keyword>
<reference evidence="2" key="1">
    <citation type="submission" date="2021-02" db="EMBL/GenBank/DDBJ databases">
        <authorList>
            <person name="Dougan E. K."/>
            <person name="Rhodes N."/>
            <person name="Thang M."/>
            <person name="Chan C."/>
        </authorList>
    </citation>
    <scope>NUCLEOTIDE SEQUENCE</scope>
</reference>
<feature type="non-terminal residue" evidence="2">
    <location>
        <position position="1"/>
    </location>
</feature>
<dbReference type="Proteomes" id="UP000604046">
    <property type="component" value="Unassembled WGS sequence"/>
</dbReference>
<dbReference type="AlphaFoldDB" id="A0A812KUL1"/>
<evidence type="ECO:0000313" key="3">
    <source>
        <dbReference type="Proteomes" id="UP000604046"/>
    </source>
</evidence>
<evidence type="ECO:0000313" key="2">
    <source>
        <dbReference type="EMBL" id="CAE7230548.1"/>
    </source>
</evidence>
<keyword evidence="1" id="KW-0812">Transmembrane</keyword>
<evidence type="ECO:0000256" key="1">
    <source>
        <dbReference type="SAM" id="Phobius"/>
    </source>
</evidence>
<comment type="caution">
    <text evidence="2">The sequence shown here is derived from an EMBL/GenBank/DDBJ whole genome shotgun (WGS) entry which is preliminary data.</text>
</comment>
<name>A0A812KUL1_9DINO</name>
<gene>
    <name evidence="2" type="ORF">SNAT2548_LOCUS9380</name>
</gene>
<protein>
    <submittedName>
        <fullName evidence="2">Uncharacterized protein</fullName>
    </submittedName>
</protein>
<dbReference type="EMBL" id="CAJNDS010000725">
    <property type="protein sequence ID" value="CAE7230548.1"/>
    <property type="molecule type" value="Genomic_DNA"/>
</dbReference>
<keyword evidence="3" id="KW-1185">Reference proteome</keyword>
<feature type="transmembrane region" description="Helical" evidence="1">
    <location>
        <begin position="18"/>
        <end position="37"/>
    </location>
</feature>
<sequence>MQDLLPAFSPGERRLSSLMFLVSTNCLFFGCLVPIYYDIALMFANPPGNNFKGDPFASGFHYMPRNISQMFSDFGVGTSRTFIGFMFGASLSMMASKYPWMLSNCCVEEAVWLPLARCVIAAIAVSVIVLVPVVFGPNEEYGYMINNLVHLFWACIL</sequence>
<organism evidence="2 3">
    <name type="scientific">Symbiodinium natans</name>
    <dbReference type="NCBI Taxonomy" id="878477"/>
    <lineage>
        <taxon>Eukaryota</taxon>
        <taxon>Sar</taxon>
        <taxon>Alveolata</taxon>
        <taxon>Dinophyceae</taxon>
        <taxon>Suessiales</taxon>
        <taxon>Symbiodiniaceae</taxon>
        <taxon>Symbiodinium</taxon>
    </lineage>
</organism>
<proteinExistence type="predicted"/>
<keyword evidence="1" id="KW-1133">Transmembrane helix</keyword>